<accession>A0A2T4BQU7</accession>
<proteinExistence type="predicted"/>
<organism evidence="1 2">
    <name type="scientific">Trichoderma longibrachiatum ATCC 18648</name>
    <dbReference type="NCBI Taxonomy" id="983965"/>
    <lineage>
        <taxon>Eukaryota</taxon>
        <taxon>Fungi</taxon>
        <taxon>Dikarya</taxon>
        <taxon>Ascomycota</taxon>
        <taxon>Pezizomycotina</taxon>
        <taxon>Sordariomycetes</taxon>
        <taxon>Hypocreomycetidae</taxon>
        <taxon>Hypocreales</taxon>
        <taxon>Hypocreaceae</taxon>
        <taxon>Trichoderma</taxon>
    </lineage>
</organism>
<protein>
    <submittedName>
        <fullName evidence="1">Uncharacterized protein</fullName>
    </submittedName>
</protein>
<evidence type="ECO:0000313" key="2">
    <source>
        <dbReference type="Proteomes" id="UP000240760"/>
    </source>
</evidence>
<keyword evidence="2" id="KW-1185">Reference proteome</keyword>
<dbReference type="Proteomes" id="UP000240760">
    <property type="component" value="Unassembled WGS sequence"/>
</dbReference>
<name>A0A2T4BQU7_TRILO</name>
<reference evidence="1 2" key="1">
    <citation type="submission" date="2016-07" db="EMBL/GenBank/DDBJ databases">
        <title>Multiple horizontal gene transfer events from other fungi enriched the ability of initially mycotrophic Trichoderma (Ascomycota) to feed on dead plant biomass.</title>
        <authorList>
            <consortium name="DOE Joint Genome Institute"/>
            <person name="Aerts A."/>
            <person name="Atanasova L."/>
            <person name="Chenthamara K."/>
            <person name="Zhang J."/>
            <person name="Grujic M."/>
            <person name="Henrissat B."/>
            <person name="Kuo A."/>
            <person name="Salamov A."/>
            <person name="Lipzen A."/>
            <person name="Labutti K."/>
            <person name="Barry K."/>
            <person name="Miao Y."/>
            <person name="Rahimi M.J."/>
            <person name="Shen Q."/>
            <person name="Grigoriev I.V."/>
            <person name="Kubicek C.P."/>
            <person name="Druzhinina I.S."/>
        </authorList>
    </citation>
    <scope>NUCLEOTIDE SEQUENCE [LARGE SCALE GENOMIC DNA]</scope>
    <source>
        <strain evidence="1 2">ATCC 18648</strain>
    </source>
</reference>
<dbReference type="EMBL" id="KZ679146">
    <property type="protein sequence ID" value="PTB71693.1"/>
    <property type="molecule type" value="Genomic_DNA"/>
</dbReference>
<gene>
    <name evidence="1" type="ORF">M440DRAFT_1139613</name>
</gene>
<evidence type="ECO:0000313" key="1">
    <source>
        <dbReference type="EMBL" id="PTB71693.1"/>
    </source>
</evidence>
<dbReference type="AlphaFoldDB" id="A0A2T4BQU7"/>
<sequence length="180" mass="19370">MPSPVPSTDTAFFLILPQTLASRPTSDTVSCWHLTGSSSSNFSRPTSSTELGGDPSSIFCRGLRILSIDHFGAFGFWSPGRPSCHGDEPDFGHVDQNLAHTRTDKHLSCARLQHSRASTPNALGVPPANFIAIQNCLDLSTDSAASPTGTLFLSGRCLQFSTHHILFYCRNTCSTNTLNA</sequence>